<accession>A0A0E0HWJ9</accession>
<feature type="region of interest" description="Disordered" evidence="1">
    <location>
        <begin position="1"/>
        <end position="74"/>
    </location>
</feature>
<name>A0A0E0HWJ9_ORYNI</name>
<reference evidence="2" key="1">
    <citation type="submission" date="2015-04" db="UniProtKB">
        <authorList>
            <consortium name="EnsemblPlants"/>
        </authorList>
    </citation>
    <scope>IDENTIFICATION</scope>
    <source>
        <strain evidence="2">SL10</strain>
    </source>
</reference>
<organism evidence="2">
    <name type="scientific">Oryza nivara</name>
    <name type="common">Indian wild rice</name>
    <name type="synonym">Oryza sativa f. spontanea</name>
    <dbReference type="NCBI Taxonomy" id="4536"/>
    <lineage>
        <taxon>Eukaryota</taxon>
        <taxon>Viridiplantae</taxon>
        <taxon>Streptophyta</taxon>
        <taxon>Embryophyta</taxon>
        <taxon>Tracheophyta</taxon>
        <taxon>Spermatophyta</taxon>
        <taxon>Magnoliopsida</taxon>
        <taxon>Liliopsida</taxon>
        <taxon>Poales</taxon>
        <taxon>Poaceae</taxon>
        <taxon>BOP clade</taxon>
        <taxon>Oryzoideae</taxon>
        <taxon>Oryzeae</taxon>
        <taxon>Oryzinae</taxon>
        <taxon>Oryza</taxon>
    </lineage>
</organism>
<evidence type="ECO:0000256" key="1">
    <source>
        <dbReference type="SAM" id="MobiDB-lite"/>
    </source>
</evidence>
<dbReference type="Gramene" id="ONIVA07G01550.1">
    <property type="protein sequence ID" value="ONIVA07G01550.1"/>
    <property type="gene ID" value="ONIVA07G01550"/>
</dbReference>
<dbReference type="AlphaFoldDB" id="A0A0E0HWJ9"/>
<sequence>MLTAQERARRRPRGWGRRRELQDAVRNSCSPAVAGIGSTAGRRAVGDQNGFGTSSELHPADAPDTEADNEGGAPDAVVSAVRQYAHELRDAESKRLKKLRLRLLISPGSLGGESSSNAKGAAGLATEFTSDPLNFPRRQTLRCPQNSSSMAASCLLAARPKPDNLERLPLPLPASEPFPLLKVHQQSAGVIRSVEEIPRGRRPMDGADALSHYPLSNAHVLTS</sequence>
<dbReference type="HOGENOM" id="CLU_1241814_0_0_1"/>
<protein>
    <submittedName>
        <fullName evidence="2">Uncharacterized protein</fullName>
    </submittedName>
</protein>
<evidence type="ECO:0000313" key="3">
    <source>
        <dbReference type="Proteomes" id="UP000006591"/>
    </source>
</evidence>
<dbReference type="Proteomes" id="UP000006591">
    <property type="component" value="Chromosome 7"/>
</dbReference>
<reference evidence="2" key="2">
    <citation type="submission" date="2018-04" db="EMBL/GenBank/DDBJ databases">
        <title>OnivRS2 (Oryza nivara Reference Sequence Version 2).</title>
        <authorList>
            <person name="Zhang J."/>
            <person name="Kudrna D."/>
            <person name="Lee S."/>
            <person name="Talag J."/>
            <person name="Rajasekar S."/>
            <person name="Welchert J."/>
            <person name="Hsing Y.-I."/>
            <person name="Wing R.A."/>
        </authorList>
    </citation>
    <scope>NUCLEOTIDE SEQUENCE [LARGE SCALE GENOMIC DNA]</scope>
    <source>
        <strain evidence="2">SL10</strain>
    </source>
</reference>
<keyword evidence="3" id="KW-1185">Reference proteome</keyword>
<evidence type="ECO:0000313" key="2">
    <source>
        <dbReference type="EnsemblPlants" id="ONIVA07G01550.1"/>
    </source>
</evidence>
<proteinExistence type="predicted"/>
<dbReference type="EnsemblPlants" id="ONIVA07G01550.1">
    <property type="protein sequence ID" value="ONIVA07G01550.1"/>
    <property type="gene ID" value="ONIVA07G01550"/>
</dbReference>